<comment type="caution">
    <text evidence="4">The sequence shown here is derived from an EMBL/GenBank/DDBJ whole genome shotgun (WGS) entry which is preliminary data.</text>
</comment>
<proteinExistence type="inferred from homology"/>
<gene>
    <name evidence="4" type="ORF">N8I77_008030</name>
</gene>
<dbReference type="Pfam" id="PF12464">
    <property type="entry name" value="Mac"/>
    <property type="match status" value="1"/>
</dbReference>
<sequence length="236" mass="25922">MAAPKVDPVENRRRMEAGELYYCFTPELTADRKRASLAYRRFNKAEDVSRREGLELLKDLIVDKTPLPPRHPNMTDEEDEAQLDDYPMVFPPIKVDYGYNVKLEKNVMINCNSTFIDTCEISFGARTMTGPNCSFFSGTHPLDPVLRNGTRGPESGKPIRIGEDCWFGGNCIVLPGVTIGNGVTVGAGSVVTKDVPAYHCVAGNPARIIRKIEVSGLEPSKTEGTEVLVGEEASVV</sequence>
<dbReference type="CDD" id="cd03357">
    <property type="entry name" value="LbH_MAT_GAT"/>
    <property type="match status" value="1"/>
</dbReference>
<keyword evidence="5" id="KW-1185">Reference proteome</keyword>
<dbReference type="PANTHER" id="PTHR23416">
    <property type="entry name" value="SIALIC ACID SYNTHASE-RELATED"/>
    <property type="match status" value="1"/>
</dbReference>
<dbReference type="SMART" id="SM01266">
    <property type="entry name" value="Mac"/>
    <property type="match status" value="1"/>
</dbReference>
<dbReference type="Proteomes" id="UP001265746">
    <property type="component" value="Unassembled WGS sequence"/>
</dbReference>
<protein>
    <recommendedName>
        <fullName evidence="3">Maltose/galactoside acetyltransferase domain-containing protein</fullName>
    </recommendedName>
</protein>
<dbReference type="Gene3D" id="2.160.10.10">
    <property type="entry name" value="Hexapeptide repeat proteins"/>
    <property type="match status" value="1"/>
</dbReference>
<name>A0AAD9SFL9_PHOAM</name>
<dbReference type="Pfam" id="PF14602">
    <property type="entry name" value="Hexapep_2"/>
    <property type="match status" value="1"/>
</dbReference>
<evidence type="ECO:0000259" key="3">
    <source>
        <dbReference type="SMART" id="SM01266"/>
    </source>
</evidence>
<feature type="domain" description="Maltose/galactoside acetyltransferase" evidence="3">
    <location>
        <begin position="12"/>
        <end position="64"/>
    </location>
</feature>
<keyword evidence="2" id="KW-0808">Transferase</keyword>
<dbReference type="PANTHER" id="PTHR23416:SF54">
    <property type="entry name" value="ACETYLTRANSFERASE, CYSE_LACA_LPXA_NODL FAMILY (AFU_ORTHOLOGUE AFUA_2G08430)-RELATED"/>
    <property type="match status" value="1"/>
</dbReference>
<dbReference type="InterPro" id="IPR011004">
    <property type="entry name" value="Trimer_LpxA-like_sf"/>
</dbReference>
<dbReference type="GO" id="GO:0008374">
    <property type="term" value="F:O-acyltransferase activity"/>
    <property type="evidence" value="ECO:0007669"/>
    <property type="project" value="TreeGrafter"/>
</dbReference>
<evidence type="ECO:0000256" key="1">
    <source>
        <dbReference type="ARBA" id="ARBA00007274"/>
    </source>
</evidence>
<dbReference type="EMBL" id="JAUJFL010000004">
    <property type="protein sequence ID" value="KAK2605171.1"/>
    <property type="molecule type" value="Genomic_DNA"/>
</dbReference>
<accession>A0AAD9SFL9</accession>
<comment type="similarity">
    <text evidence="1">Belongs to the transferase hexapeptide repeat family.</text>
</comment>
<dbReference type="InterPro" id="IPR001451">
    <property type="entry name" value="Hexapep"/>
</dbReference>
<organism evidence="4 5">
    <name type="scientific">Phomopsis amygdali</name>
    <name type="common">Fusicoccum amygdali</name>
    <dbReference type="NCBI Taxonomy" id="1214568"/>
    <lineage>
        <taxon>Eukaryota</taxon>
        <taxon>Fungi</taxon>
        <taxon>Dikarya</taxon>
        <taxon>Ascomycota</taxon>
        <taxon>Pezizomycotina</taxon>
        <taxon>Sordariomycetes</taxon>
        <taxon>Sordariomycetidae</taxon>
        <taxon>Diaporthales</taxon>
        <taxon>Diaporthaceae</taxon>
        <taxon>Diaporthe</taxon>
    </lineage>
</organism>
<reference evidence="4" key="1">
    <citation type="submission" date="2023-06" db="EMBL/GenBank/DDBJ databases">
        <authorList>
            <person name="Noh H."/>
        </authorList>
    </citation>
    <scope>NUCLEOTIDE SEQUENCE</scope>
    <source>
        <strain evidence="4">DUCC20226</strain>
    </source>
</reference>
<evidence type="ECO:0000313" key="5">
    <source>
        <dbReference type="Proteomes" id="UP001265746"/>
    </source>
</evidence>
<dbReference type="InterPro" id="IPR051159">
    <property type="entry name" value="Hexapeptide_acetyltransf"/>
</dbReference>
<dbReference type="GO" id="GO:0016407">
    <property type="term" value="F:acetyltransferase activity"/>
    <property type="evidence" value="ECO:0007669"/>
    <property type="project" value="InterPro"/>
</dbReference>
<evidence type="ECO:0000256" key="2">
    <source>
        <dbReference type="ARBA" id="ARBA00022679"/>
    </source>
</evidence>
<dbReference type="InterPro" id="IPR024688">
    <property type="entry name" value="Mac_dom"/>
</dbReference>
<evidence type="ECO:0000313" key="4">
    <source>
        <dbReference type="EMBL" id="KAK2605171.1"/>
    </source>
</evidence>
<dbReference type="AlphaFoldDB" id="A0AAD9SFL9"/>
<dbReference type="SUPFAM" id="SSF51161">
    <property type="entry name" value="Trimeric LpxA-like enzymes"/>
    <property type="match status" value="1"/>
</dbReference>